<dbReference type="EMBL" id="BAFB01000127">
    <property type="protein sequence ID" value="GAB34848.1"/>
    <property type="molecule type" value="Genomic_DNA"/>
</dbReference>
<gene>
    <name evidence="2" type="ORF">GOOTI_127_00020</name>
</gene>
<dbReference type="OrthoDB" id="7626281at2"/>
<proteinExistence type="predicted"/>
<feature type="transmembrane region" description="Helical" evidence="1">
    <location>
        <begin position="78"/>
        <end position="103"/>
    </location>
</feature>
<sequence length="122" mass="13232">MTAPDQRQRFSALPTSRVEAFSGADARTAVALYALIAAAMCASWVLLYAYLIRRPDLLADGVEPNYTRHGGWRSVAGIGLYLIAGLLGFFVYPLIALVVFPILPVFYFLTSEGLGFADAPTD</sequence>
<comment type="caution">
    <text evidence="2">The sequence shown here is derived from an EMBL/GenBank/DDBJ whole genome shotgun (WGS) entry which is preliminary data.</text>
</comment>
<dbReference type="Proteomes" id="UP000005038">
    <property type="component" value="Unassembled WGS sequence"/>
</dbReference>
<keyword evidence="3" id="KW-1185">Reference proteome</keyword>
<dbReference type="RefSeq" id="WP_007239077.1">
    <property type="nucleotide sequence ID" value="NZ_BAFB01000127.1"/>
</dbReference>
<protein>
    <submittedName>
        <fullName evidence="2">Uncharacterized protein</fullName>
    </submittedName>
</protein>
<evidence type="ECO:0000313" key="2">
    <source>
        <dbReference type="EMBL" id="GAB34848.1"/>
    </source>
</evidence>
<keyword evidence="1" id="KW-0472">Membrane</keyword>
<feature type="transmembrane region" description="Helical" evidence="1">
    <location>
        <begin position="30"/>
        <end position="51"/>
    </location>
</feature>
<evidence type="ECO:0000313" key="3">
    <source>
        <dbReference type="Proteomes" id="UP000005038"/>
    </source>
</evidence>
<name>H5TMZ0_GORO1</name>
<organism evidence="2 3">
    <name type="scientific">Gordonia otitidis (strain DSM 44809 / CCUG 52243 / JCM 12355 / NBRC 100426 / IFM 10032)</name>
    <dbReference type="NCBI Taxonomy" id="1108044"/>
    <lineage>
        <taxon>Bacteria</taxon>
        <taxon>Bacillati</taxon>
        <taxon>Actinomycetota</taxon>
        <taxon>Actinomycetes</taxon>
        <taxon>Mycobacteriales</taxon>
        <taxon>Gordoniaceae</taxon>
        <taxon>Gordonia</taxon>
    </lineage>
</organism>
<accession>H5TMZ0</accession>
<reference evidence="2" key="1">
    <citation type="submission" date="2012-02" db="EMBL/GenBank/DDBJ databases">
        <title>Whole genome shotgun sequence of Gordonia otitidis NBRC 100426.</title>
        <authorList>
            <person name="Yoshida I."/>
            <person name="Hosoyama A."/>
            <person name="Tsuchikane K."/>
            <person name="Katsumata H."/>
            <person name="Yamazaki S."/>
            <person name="Fujita N."/>
        </authorList>
    </citation>
    <scope>NUCLEOTIDE SEQUENCE [LARGE SCALE GENOMIC DNA]</scope>
    <source>
        <strain evidence="2">NBRC 100426</strain>
    </source>
</reference>
<evidence type="ECO:0000256" key="1">
    <source>
        <dbReference type="SAM" id="Phobius"/>
    </source>
</evidence>
<keyword evidence="1" id="KW-1133">Transmembrane helix</keyword>
<keyword evidence="1" id="KW-0812">Transmembrane</keyword>
<dbReference type="AlphaFoldDB" id="H5TMZ0"/>